<dbReference type="Proteomes" id="UP001497623">
    <property type="component" value="Unassembled WGS sequence"/>
</dbReference>
<sequence>DFWIYDREDENTYRQLYCKCLFDKWAAQRQLGMWHVYDFDLTVATHSLIEASPNRVNLTIESKDRIEDWANFIHKLNQKSVKIIDLHIVDTTMSELTNRFQFDIKGLFKFNLHVYKTSDDQDNIDKLLQVIKAFWPQRSKYSGPLGSLLLQESYLTLDGCRNLSDVLWLAKRHPSLIVCHSMEGSTVTDDHIIQLQEELRLRNCCFDWRREITSG</sequence>
<keyword evidence="2" id="KW-1185">Reference proteome</keyword>
<proteinExistence type="predicted"/>
<evidence type="ECO:0000313" key="2">
    <source>
        <dbReference type="Proteomes" id="UP001497623"/>
    </source>
</evidence>
<gene>
    <name evidence="1" type="ORF">MNOR_LOCUS15706</name>
</gene>
<name>A0AAV2QSF1_MEGNR</name>
<organism evidence="1 2">
    <name type="scientific">Meganyctiphanes norvegica</name>
    <name type="common">Northern krill</name>
    <name type="synonym">Thysanopoda norvegica</name>
    <dbReference type="NCBI Taxonomy" id="48144"/>
    <lineage>
        <taxon>Eukaryota</taxon>
        <taxon>Metazoa</taxon>
        <taxon>Ecdysozoa</taxon>
        <taxon>Arthropoda</taxon>
        <taxon>Crustacea</taxon>
        <taxon>Multicrustacea</taxon>
        <taxon>Malacostraca</taxon>
        <taxon>Eumalacostraca</taxon>
        <taxon>Eucarida</taxon>
        <taxon>Euphausiacea</taxon>
        <taxon>Euphausiidae</taxon>
        <taxon>Meganyctiphanes</taxon>
    </lineage>
</organism>
<feature type="non-terminal residue" evidence="1">
    <location>
        <position position="1"/>
    </location>
</feature>
<dbReference type="AlphaFoldDB" id="A0AAV2QSF1"/>
<dbReference type="EMBL" id="CAXKWB010009949">
    <property type="protein sequence ID" value="CAL4096324.1"/>
    <property type="molecule type" value="Genomic_DNA"/>
</dbReference>
<accession>A0AAV2QSF1</accession>
<reference evidence="1 2" key="1">
    <citation type="submission" date="2024-05" db="EMBL/GenBank/DDBJ databases">
        <authorList>
            <person name="Wallberg A."/>
        </authorList>
    </citation>
    <scope>NUCLEOTIDE SEQUENCE [LARGE SCALE GENOMIC DNA]</scope>
</reference>
<comment type="caution">
    <text evidence="1">The sequence shown here is derived from an EMBL/GenBank/DDBJ whole genome shotgun (WGS) entry which is preliminary data.</text>
</comment>
<protein>
    <recommendedName>
        <fullName evidence="3">Sugar phosphate phosphatase</fullName>
    </recommendedName>
</protein>
<evidence type="ECO:0000313" key="1">
    <source>
        <dbReference type="EMBL" id="CAL4096324.1"/>
    </source>
</evidence>
<evidence type="ECO:0008006" key="3">
    <source>
        <dbReference type="Google" id="ProtNLM"/>
    </source>
</evidence>